<dbReference type="EMBL" id="JALHLE010000044">
    <property type="protein sequence ID" value="MCJ2180833.1"/>
    <property type="molecule type" value="Genomic_DNA"/>
</dbReference>
<accession>A0ABT0B755</accession>
<proteinExistence type="predicted"/>
<protein>
    <submittedName>
        <fullName evidence="1">Uncharacterized protein</fullName>
    </submittedName>
</protein>
<evidence type="ECO:0000313" key="2">
    <source>
        <dbReference type="Proteomes" id="UP001162880"/>
    </source>
</evidence>
<gene>
    <name evidence="1" type="ORF">MTR64_19865</name>
</gene>
<organism evidence="1 2">
    <name type="scientific">Novosphingobium album</name>
    <name type="common">ex Hu et al. 2023</name>
    <dbReference type="NCBI Taxonomy" id="2930093"/>
    <lineage>
        <taxon>Bacteria</taxon>
        <taxon>Pseudomonadati</taxon>
        <taxon>Pseudomonadota</taxon>
        <taxon>Alphaproteobacteria</taxon>
        <taxon>Sphingomonadales</taxon>
        <taxon>Sphingomonadaceae</taxon>
        <taxon>Novosphingobium</taxon>
    </lineage>
</organism>
<dbReference type="Proteomes" id="UP001162880">
    <property type="component" value="Unassembled WGS sequence"/>
</dbReference>
<keyword evidence="2" id="KW-1185">Reference proteome</keyword>
<name>A0ABT0B755_9SPHN</name>
<evidence type="ECO:0000313" key="1">
    <source>
        <dbReference type="EMBL" id="MCJ2180833.1"/>
    </source>
</evidence>
<dbReference type="RefSeq" id="WP_243996282.1">
    <property type="nucleotide sequence ID" value="NZ_JALHLE010000044.1"/>
</dbReference>
<sequence>MAVYDLDQPRAYLTRIAGNLVRDEARMAVRHAQDLHVNADDCELAAPDPVAALEARDLLSRVNAATRSAIVGKAWPLWTR</sequence>
<reference evidence="1" key="1">
    <citation type="submission" date="2022-03" db="EMBL/GenBank/DDBJ databases">
        <title>Identification of a novel bacterium isolated from mangrove sediments.</title>
        <authorList>
            <person name="Pan X."/>
        </authorList>
    </citation>
    <scope>NUCLEOTIDE SEQUENCE</scope>
    <source>
        <strain evidence="1">B2580</strain>
    </source>
</reference>
<comment type="caution">
    <text evidence="1">The sequence shown here is derived from an EMBL/GenBank/DDBJ whole genome shotgun (WGS) entry which is preliminary data.</text>
</comment>